<feature type="region of interest" description="Disordered" evidence="1">
    <location>
        <begin position="1"/>
        <end position="314"/>
    </location>
</feature>
<feature type="compositionally biased region" description="Low complexity" evidence="1">
    <location>
        <begin position="295"/>
        <end position="305"/>
    </location>
</feature>
<feature type="compositionally biased region" description="Low complexity" evidence="1">
    <location>
        <begin position="193"/>
        <end position="211"/>
    </location>
</feature>
<evidence type="ECO:0000313" key="2">
    <source>
        <dbReference type="EMBL" id="CAE4576966.1"/>
    </source>
</evidence>
<dbReference type="EMBL" id="HBNR01024701">
    <property type="protein sequence ID" value="CAE4576966.1"/>
    <property type="molecule type" value="Transcribed_RNA"/>
</dbReference>
<sequence length="378" mass="39828">MVAIAKRPALLESGVKRKRGGSRRPKATQSVIVEDKLKPRKPPGGRTRSSGYHLNAAEKLERQRAIEKGLPPPPRRLSRRKGTTAEGNTAAPAVRGGVSGVAAAPELNDEAASGAKDQAMAVPRRRMNSKGRPSPEEGEAMTNKIPKSRSGSRKATPDKIPKSRSRSGARKAPMPPEHLREELEGEGSGNGAEGESAPARSGAPASARSTAQAVPDKIPKSRSGARKATPEKIPKSRSGARKPRGSQAVPDKIPKSRSGVRRSGARKATPKATPDKIPKSRSGARKARGSREGEAPSSRSGSRTRASGKKAPLKVNLVDSVSAEPDENPLAAPLVEPAEPWGAGLESRAVQPRVLRSRANPGLNLPSAQPVFLDLEAF</sequence>
<feature type="compositionally biased region" description="Basic residues" evidence="1">
    <location>
        <begin position="258"/>
        <end position="269"/>
    </location>
</feature>
<organism evidence="2">
    <name type="scientific">Alexandrium monilatum</name>
    <dbReference type="NCBI Taxonomy" id="311494"/>
    <lineage>
        <taxon>Eukaryota</taxon>
        <taxon>Sar</taxon>
        <taxon>Alveolata</taxon>
        <taxon>Dinophyceae</taxon>
        <taxon>Gonyaulacales</taxon>
        <taxon>Pyrocystaceae</taxon>
        <taxon>Alexandrium</taxon>
    </lineage>
</organism>
<gene>
    <name evidence="2" type="ORF">AMON00008_LOCUS16586</name>
</gene>
<dbReference type="AlphaFoldDB" id="A0A7S4VCZ7"/>
<proteinExistence type="predicted"/>
<reference evidence="2" key="1">
    <citation type="submission" date="2021-01" db="EMBL/GenBank/DDBJ databases">
        <authorList>
            <person name="Corre E."/>
            <person name="Pelletier E."/>
            <person name="Niang G."/>
            <person name="Scheremetjew M."/>
            <person name="Finn R."/>
            <person name="Kale V."/>
            <person name="Holt S."/>
            <person name="Cochrane G."/>
            <person name="Meng A."/>
            <person name="Brown T."/>
            <person name="Cohen L."/>
        </authorList>
    </citation>
    <scope>NUCLEOTIDE SEQUENCE</scope>
    <source>
        <strain evidence="2">CCMP3105</strain>
    </source>
</reference>
<feature type="compositionally biased region" description="Low complexity" evidence="1">
    <location>
        <begin position="90"/>
        <end position="104"/>
    </location>
</feature>
<name>A0A7S4VCZ7_9DINO</name>
<protein>
    <submittedName>
        <fullName evidence="2">Uncharacterized protein</fullName>
    </submittedName>
</protein>
<feature type="compositionally biased region" description="Basic residues" evidence="1">
    <location>
        <begin position="16"/>
        <end position="26"/>
    </location>
</feature>
<feature type="compositionally biased region" description="Basic and acidic residues" evidence="1">
    <location>
        <begin position="56"/>
        <end position="67"/>
    </location>
</feature>
<accession>A0A7S4VCZ7</accession>
<evidence type="ECO:0000256" key="1">
    <source>
        <dbReference type="SAM" id="MobiDB-lite"/>
    </source>
</evidence>